<reference evidence="2 3" key="1">
    <citation type="submission" date="2024-10" db="EMBL/GenBank/DDBJ databases">
        <authorList>
            <person name="Kim D."/>
        </authorList>
    </citation>
    <scope>NUCLEOTIDE SEQUENCE [LARGE SCALE GENOMIC DNA]</scope>
    <source>
        <strain evidence="2">Taebaek</strain>
    </source>
</reference>
<dbReference type="InterPro" id="IPR024445">
    <property type="entry name" value="Tnp_ISXO2-like"/>
</dbReference>
<protein>
    <recommendedName>
        <fullName evidence="1">ISXO2-like transposase domain-containing protein</fullName>
    </recommendedName>
</protein>
<feature type="domain" description="ISXO2-like transposase" evidence="1">
    <location>
        <begin position="279"/>
        <end position="407"/>
    </location>
</feature>
<dbReference type="SMART" id="SM01126">
    <property type="entry name" value="DDE_Tnp_IS1595"/>
    <property type="match status" value="1"/>
</dbReference>
<evidence type="ECO:0000313" key="2">
    <source>
        <dbReference type="EMBL" id="KAL3091823.1"/>
    </source>
</evidence>
<proteinExistence type="predicted"/>
<evidence type="ECO:0000259" key="1">
    <source>
        <dbReference type="SMART" id="SM01126"/>
    </source>
</evidence>
<dbReference type="AlphaFoldDB" id="A0ABD2JN25"/>
<sequence>MNRRWVCNDVWMDILPSFDHAQLGLKMALLSDRFDALVDTHFDGKNELTIWKTTTIKTLYGLHKSVLTNYANSVHFLLSDHPLLPSKIRFKDLQISYIDHSVIAFLRSKKHIRDSKGTNFGLWIPFSREYYDQQRIWKVFVREVWPIFEPIRHLTLSNADHLNDLRRLISPTILTDLNQLNSIDSNQLYPAPNANSSSAAGQALFKWLHTPSTDDQPKRLYCRNFDYRWMTVDIWASIFKKAFLRAITSVSYKIRLELFKFTRIEPFESVNERTNEQMTLVKEGDNGNSYFIWLLERCKIGGMAATVQWEDENSDNVHFMFYEASRIAPGSTIHSDCWAAYNQIAAGGQFNHLRVNHRLNFVDPQTGAHTQNIERLWRSAKRRNKEQSGTHRQMLDSYFCEFLWRHSVKRRDVDAFEDHLQNIAIVSTKCGSADDAKGRLKMSAGPSGRKRE</sequence>
<comment type="caution">
    <text evidence="2">The sequence shown here is derived from an EMBL/GenBank/DDBJ whole genome shotgun (WGS) entry which is preliminary data.</text>
</comment>
<dbReference type="PANTHER" id="PTHR47163:SF2">
    <property type="entry name" value="SI:DKEY-17M8.2"/>
    <property type="match status" value="1"/>
</dbReference>
<keyword evidence="3" id="KW-1185">Reference proteome</keyword>
<accession>A0ABD2JN25</accession>
<dbReference type="Pfam" id="PF12762">
    <property type="entry name" value="DDE_Tnp_IS1595"/>
    <property type="match status" value="1"/>
</dbReference>
<dbReference type="Proteomes" id="UP001620645">
    <property type="component" value="Unassembled WGS sequence"/>
</dbReference>
<evidence type="ECO:0000313" key="3">
    <source>
        <dbReference type="Proteomes" id="UP001620645"/>
    </source>
</evidence>
<name>A0ABD2JN25_HETSC</name>
<organism evidence="2 3">
    <name type="scientific">Heterodera schachtii</name>
    <name type="common">Sugarbeet cyst nematode worm</name>
    <name type="synonym">Tylenchus schachtii</name>
    <dbReference type="NCBI Taxonomy" id="97005"/>
    <lineage>
        <taxon>Eukaryota</taxon>
        <taxon>Metazoa</taxon>
        <taxon>Ecdysozoa</taxon>
        <taxon>Nematoda</taxon>
        <taxon>Chromadorea</taxon>
        <taxon>Rhabditida</taxon>
        <taxon>Tylenchina</taxon>
        <taxon>Tylenchomorpha</taxon>
        <taxon>Tylenchoidea</taxon>
        <taxon>Heteroderidae</taxon>
        <taxon>Heteroderinae</taxon>
        <taxon>Heterodera</taxon>
    </lineage>
</organism>
<dbReference type="InterPro" id="IPR053164">
    <property type="entry name" value="IS1016-like_transposase"/>
</dbReference>
<dbReference type="EMBL" id="JBICCN010000124">
    <property type="protein sequence ID" value="KAL3091823.1"/>
    <property type="molecule type" value="Genomic_DNA"/>
</dbReference>
<dbReference type="PANTHER" id="PTHR47163">
    <property type="entry name" value="DDE_TNP_IS1595 DOMAIN-CONTAINING PROTEIN"/>
    <property type="match status" value="1"/>
</dbReference>
<gene>
    <name evidence="2" type="ORF">niasHS_004539</name>
</gene>